<dbReference type="CDD" id="cd01396">
    <property type="entry name" value="MeCP2_MBD"/>
    <property type="match status" value="1"/>
</dbReference>
<dbReference type="PIRSF" id="PIRSF038005">
    <property type="entry name" value="Methyl_CpG_bd_MBD4"/>
    <property type="match status" value="1"/>
</dbReference>
<dbReference type="GO" id="GO:0005634">
    <property type="term" value="C:nucleus"/>
    <property type="evidence" value="ECO:0007669"/>
    <property type="project" value="UniProtKB-SubCell"/>
</dbReference>
<keyword evidence="5" id="KW-0238">DNA-binding</keyword>
<evidence type="ECO:0000259" key="14">
    <source>
        <dbReference type="PROSITE" id="PS50982"/>
    </source>
</evidence>
<feature type="compositionally biased region" description="Polar residues" evidence="13">
    <location>
        <begin position="125"/>
        <end position="136"/>
    </location>
</feature>
<evidence type="ECO:0000313" key="16">
    <source>
        <dbReference type="Proteomes" id="UP000472267"/>
    </source>
</evidence>
<gene>
    <name evidence="15" type="primary">mbd4</name>
</gene>
<dbReference type="Pfam" id="PF01429">
    <property type="entry name" value="MBD"/>
    <property type="match status" value="1"/>
</dbReference>
<evidence type="ECO:0000256" key="5">
    <source>
        <dbReference type="ARBA" id="ARBA00023125"/>
    </source>
</evidence>
<evidence type="ECO:0000256" key="4">
    <source>
        <dbReference type="ARBA" id="ARBA00022801"/>
    </source>
</evidence>
<feature type="compositionally biased region" description="Acidic residues" evidence="13">
    <location>
        <begin position="197"/>
        <end position="207"/>
    </location>
</feature>
<dbReference type="InterPro" id="IPR011257">
    <property type="entry name" value="DNA_glycosylase"/>
</dbReference>
<feature type="region of interest" description="Disordered" evidence="13">
    <location>
        <begin position="179"/>
        <end position="291"/>
    </location>
</feature>
<feature type="compositionally biased region" description="Polar residues" evidence="13">
    <location>
        <begin position="245"/>
        <end position="258"/>
    </location>
</feature>
<sequence>QHQNVCHVSKAYCAASSVLLCHCCLYRDMDDLSSTSAMPAGWIKEVKQRKAGKTAGKLDVYIISPQGQKFRSRPSLQAFLLKNGEDNVDISLFDFTTPKDHVITSSQTLSSKLKERKQMKEMLGTPSQKSESTISPSRKDSKQKKEKTKTPQSMELLREKLLRLAPSSDKQNTLIVHKDVQADSQPSVPALNVEPATDSENEGEEELVQPVSHSKGENKSNSEPGADADSNLDVEDEAVSPDMNGGSNSPVQDSQNKTKSSKIKRNISPYFSRKPLRDEPSPPKRKAFKKWTPPRSPFNLVQETLFHDPWKLLVATIFLNKTSGKMAIPVLWQFFEHYPSAEVTREADWKPISELLKPLGLYELRAKTIIRFSDEYLSKVWHYPIELHGIGKYGNDSYRIFCVNEWREVTPSDHMLNKYHAWLWENHEALGI</sequence>
<dbReference type="FunFam" id="1.10.340.30:FF:000051">
    <property type="entry name" value="Methyl-CpG-binding domain protein 4"/>
    <property type="match status" value="1"/>
</dbReference>
<dbReference type="InterPro" id="IPR001739">
    <property type="entry name" value="Methyl_CpG_DNA-bd"/>
</dbReference>
<comment type="subcellular location">
    <subcellularLocation>
        <location evidence="1">Nucleus</location>
    </subcellularLocation>
</comment>
<evidence type="ECO:0000256" key="3">
    <source>
        <dbReference type="ARBA" id="ARBA00022763"/>
    </source>
</evidence>
<name>A0A672IUB4_SALFA</name>
<reference evidence="15" key="1">
    <citation type="submission" date="2019-06" db="EMBL/GenBank/DDBJ databases">
        <authorList>
            <consortium name="Wellcome Sanger Institute Data Sharing"/>
        </authorList>
    </citation>
    <scope>NUCLEOTIDE SEQUENCE [LARGE SCALE GENOMIC DNA]</scope>
</reference>
<dbReference type="GO" id="GO:0003677">
    <property type="term" value="F:DNA binding"/>
    <property type="evidence" value="ECO:0007669"/>
    <property type="project" value="UniProtKB-KW"/>
</dbReference>
<evidence type="ECO:0000256" key="6">
    <source>
        <dbReference type="ARBA" id="ARBA00023204"/>
    </source>
</evidence>
<dbReference type="Ensembl" id="ENSSFAT00005046218.1">
    <property type="protein sequence ID" value="ENSSFAP00005044649.1"/>
    <property type="gene ID" value="ENSSFAG00005021945.1"/>
</dbReference>
<organism evidence="15 16">
    <name type="scientific">Salarias fasciatus</name>
    <name type="common">Jewelled blenny</name>
    <name type="synonym">Blennius fasciatus</name>
    <dbReference type="NCBI Taxonomy" id="181472"/>
    <lineage>
        <taxon>Eukaryota</taxon>
        <taxon>Metazoa</taxon>
        <taxon>Chordata</taxon>
        <taxon>Craniata</taxon>
        <taxon>Vertebrata</taxon>
        <taxon>Euteleostomi</taxon>
        <taxon>Actinopterygii</taxon>
        <taxon>Neopterygii</taxon>
        <taxon>Teleostei</taxon>
        <taxon>Neoteleostei</taxon>
        <taxon>Acanthomorphata</taxon>
        <taxon>Ovalentaria</taxon>
        <taxon>Blenniimorphae</taxon>
        <taxon>Blenniiformes</taxon>
        <taxon>Blennioidei</taxon>
        <taxon>Blenniidae</taxon>
        <taxon>Salariinae</taxon>
        <taxon>Salarias</taxon>
    </lineage>
</organism>
<dbReference type="SUPFAM" id="SSF54171">
    <property type="entry name" value="DNA-binding domain"/>
    <property type="match status" value="1"/>
</dbReference>
<keyword evidence="7" id="KW-0539">Nucleus</keyword>
<dbReference type="Gene3D" id="1.10.340.30">
    <property type="entry name" value="Hypothetical protein, domain 2"/>
    <property type="match status" value="1"/>
</dbReference>
<keyword evidence="4" id="KW-0378">Hydrolase</keyword>
<dbReference type="OMA" id="CTPARES"/>
<proteinExistence type="predicted"/>
<comment type="subunit">
    <text evidence="9">Interacts with MLH1.</text>
</comment>
<evidence type="ECO:0000256" key="13">
    <source>
        <dbReference type="SAM" id="MobiDB-lite"/>
    </source>
</evidence>
<evidence type="ECO:0000313" key="15">
    <source>
        <dbReference type="Ensembl" id="ENSSFAP00005044649.1"/>
    </source>
</evidence>
<evidence type="ECO:0000256" key="11">
    <source>
        <dbReference type="ARBA" id="ARBA00076709"/>
    </source>
</evidence>
<dbReference type="SMART" id="SM00391">
    <property type="entry name" value="MBD"/>
    <property type="match status" value="1"/>
</dbReference>
<feature type="region of interest" description="Disordered" evidence="13">
    <location>
        <begin position="106"/>
        <end position="155"/>
    </location>
</feature>
<feature type="domain" description="MBD" evidence="14">
    <location>
        <begin position="28"/>
        <end position="100"/>
    </location>
</feature>
<evidence type="ECO:0000256" key="8">
    <source>
        <dbReference type="ARBA" id="ARBA00055831"/>
    </source>
</evidence>
<reference evidence="15" key="2">
    <citation type="submission" date="2025-08" db="UniProtKB">
        <authorList>
            <consortium name="Ensembl"/>
        </authorList>
    </citation>
    <scope>IDENTIFICATION</scope>
</reference>
<evidence type="ECO:0000256" key="9">
    <source>
        <dbReference type="ARBA" id="ARBA00062707"/>
    </source>
</evidence>
<keyword evidence="6" id="KW-0234">DNA repair</keyword>
<protein>
    <recommendedName>
        <fullName evidence="10">Methyl-CpG-binding domain protein 4</fullName>
    </recommendedName>
    <alternativeName>
        <fullName evidence="11">Methyl-CpG-binding protein MBD4</fullName>
    </alternativeName>
    <alternativeName>
        <fullName evidence="12">Mismatch-specific DNA N-glycosylase</fullName>
    </alternativeName>
</protein>
<dbReference type="Gene3D" id="3.30.890.10">
    <property type="entry name" value="Methyl-cpg-binding Protein 2, Chain A"/>
    <property type="match status" value="1"/>
</dbReference>
<dbReference type="PANTHER" id="PTHR15074:SF7">
    <property type="entry name" value="METHYL-CPG-BINDING DOMAIN PROTEIN 4"/>
    <property type="match status" value="1"/>
</dbReference>
<dbReference type="InterPro" id="IPR017352">
    <property type="entry name" value="MBD4"/>
</dbReference>
<keyword evidence="16" id="KW-1185">Reference proteome</keyword>
<dbReference type="InterPro" id="IPR045138">
    <property type="entry name" value="MeCP2/MBD4"/>
</dbReference>
<dbReference type="Proteomes" id="UP000472267">
    <property type="component" value="Chromosome 20"/>
</dbReference>
<dbReference type="InterPro" id="IPR016177">
    <property type="entry name" value="DNA-bd_dom_sf"/>
</dbReference>
<dbReference type="PANTHER" id="PTHR15074">
    <property type="entry name" value="METHYL-CPG-BINDING PROTEIN"/>
    <property type="match status" value="1"/>
</dbReference>
<accession>A0A672IUB4</accession>
<reference evidence="15" key="3">
    <citation type="submission" date="2025-09" db="UniProtKB">
        <authorList>
            <consortium name="Ensembl"/>
        </authorList>
    </citation>
    <scope>IDENTIFICATION</scope>
</reference>
<evidence type="ECO:0000256" key="1">
    <source>
        <dbReference type="ARBA" id="ARBA00004123"/>
    </source>
</evidence>
<feature type="compositionally biased region" description="Acidic residues" evidence="13">
    <location>
        <begin position="230"/>
        <end position="239"/>
    </location>
</feature>
<dbReference type="PROSITE" id="PS50982">
    <property type="entry name" value="MBD"/>
    <property type="match status" value="1"/>
</dbReference>
<evidence type="ECO:0000256" key="2">
    <source>
        <dbReference type="ARBA" id="ARBA00022553"/>
    </source>
</evidence>
<dbReference type="AlphaFoldDB" id="A0A672IUB4"/>
<dbReference type="GO" id="GO:0008263">
    <property type="term" value="F:pyrimidine-specific mismatch base pair DNA N-glycosylase activity"/>
    <property type="evidence" value="ECO:0007669"/>
    <property type="project" value="InterPro"/>
</dbReference>
<keyword evidence="2" id="KW-0597">Phosphoprotein</keyword>
<comment type="function">
    <text evidence="8">Mismatch-specific DNA N-glycosylase involved in DNA repair. Has thymine glycosylase activity and is specific for G:T mismatches within methylated and unmethylated CpG sites. Can also remove uracil or 5-fluorouracil in G:U mismatches. Has no lyase activity. Was first identified as methyl-CpG-binding protein.</text>
</comment>
<evidence type="ECO:0000256" key="7">
    <source>
        <dbReference type="ARBA" id="ARBA00023242"/>
    </source>
</evidence>
<dbReference type="InParanoid" id="A0A672IUB4"/>
<keyword evidence="3" id="KW-0227">DNA damage</keyword>
<evidence type="ECO:0000256" key="12">
    <source>
        <dbReference type="ARBA" id="ARBA00083330"/>
    </source>
</evidence>
<dbReference type="GO" id="GO:0006281">
    <property type="term" value="P:DNA repair"/>
    <property type="evidence" value="ECO:0007669"/>
    <property type="project" value="UniProtKB-KW"/>
</dbReference>
<dbReference type="SUPFAM" id="SSF48150">
    <property type="entry name" value="DNA-glycosylase"/>
    <property type="match status" value="1"/>
</dbReference>
<evidence type="ECO:0000256" key="10">
    <source>
        <dbReference type="ARBA" id="ARBA00069821"/>
    </source>
</evidence>